<reference evidence="3 4" key="1">
    <citation type="submission" date="2016-03" db="EMBL/GenBank/DDBJ databases">
        <title>Whole genome sequencing of Grifola frondosa 9006-11.</title>
        <authorList>
            <person name="Min B."/>
            <person name="Park H."/>
            <person name="Kim J.-G."/>
            <person name="Cho H."/>
            <person name="Oh Y.-L."/>
            <person name="Kong W.-S."/>
            <person name="Choi I.-G."/>
        </authorList>
    </citation>
    <scope>NUCLEOTIDE SEQUENCE [LARGE SCALE GENOMIC DNA]</scope>
    <source>
        <strain evidence="3 4">9006-11</strain>
    </source>
</reference>
<dbReference type="Gene3D" id="3.20.20.70">
    <property type="entry name" value="Aldolase class I"/>
    <property type="match status" value="1"/>
</dbReference>
<feature type="coiled-coil region" evidence="2">
    <location>
        <begin position="368"/>
        <end position="395"/>
    </location>
</feature>
<protein>
    <recommendedName>
        <fullName evidence="1">Fructose-bisphosphate aldolase</fullName>
        <shortName evidence="1">FBP aldolase</shortName>
        <ecNumber evidence="1">4.1.2.13</ecNumber>
    </recommendedName>
</protein>
<dbReference type="STRING" id="5627.A0A1C7M5Q1"/>
<sequence>MISDAKLTNPAKAITFIEGTGAKILAPSIGNLHGSYINPPNFRQDILKDLQLTFKGSIPLCLHGTDELPDELFIECIANGITKININSWGRDPYAKHLASALQTKPFPDAVEEATEERLRWILALLAERSAMYQMRNRFTTPVKLRGVAFRRNLTCCGTLYLMEKAHLVQILEQTCGTFDRSYSNAGFMCESSSAWSHLSEFKSSLTTIEYSLQHLAILHGSIKVINNTLRGLGRTESMMDVDSPPLASPYRNFRVTVHRETREEFMINAANVYPPSATSGSVSQVPIANSPVGLQVPSNITVEITPESGRAERTCRFCALSSSPASEQHPGQQILDELKNCIGGEMVKLMADVTAQFEQVRAELNVVRDVKEQSNLLNEQILAMKAELDILRAKLLDSKESS</sequence>
<comment type="caution">
    <text evidence="3">The sequence shown here is derived from an EMBL/GenBank/DDBJ whole genome shotgun (WGS) entry which is preliminary data.</text>
</comment>
<dbReference type="AlphaFoldDB" id="A0A1C7M5Q1"/>
<keyword evidence="1" id="KW-0456">Lyase</keyword>
<dbReference type="InterPro" id="IPR050246">
    <property type="entry name" value="Class_II_FBP_aldolase"/>
</dbReference>
<comment type="catalytic activity">
    <reaction evidence="1">
        <text>beta-D-fructose 1,6-bisphosphate = D-glyceraldehyde 3-phosphate + dihydroxyacetone phosphate</text>
        <dbReference type="Rhea" id="RHEA:14729"/>
        <dbReference type="ChEBI" id="CHEBI:32966"/>
        <dbReference type="ChEBI" id="CHEBI:57642"/>
        <dbReference type="ChEBI" id="CHEBI:59776"/>
        <dbReference type="EC" id="4.1.2.13"/>
    </reaction>
</comment>
<proteinExistence type="inferred from homology"/>
<dbReference type="InterPro" id="IPR000771">
    <property type="entry name" value="FBA_II"/>
</dbReference>
<dbReference type="InterPro" id="IPR013785">
    <property type="entry name" value="Aldolase_TIM"/>
</dbReference>
<comment type="similarity">
    <text evidence="1">Belongs to the class II fructose-bisphosphate aldolase family.</text>
</comment>
<dbReference type="EMBL" id="LUGG01000011">
    <property type="protein sequence ID" value="OBZ71689.1"/>
    <property type="molecule type" value="Genomic_DNA"/>
</dbReference>
<keyword evidence="1" id="KW-0324">Glycolysis</keyword>
<keyword evidence="1" id="KW-0479">Metal-binding</keyword>
<evidence type="ECO:0000256" key="2">
    <source>
        <dbReference type="SAM" id="Coils"/>
    </source>
</evidence>
<dbReference type="OrthoDB" id="2558351at2759"/>
<organism evidence="3 4">
    <name type="scientific">Grifola frondosa</name>
    <name type="common">Maitake</name>
    <name type="synonym">Polyporus frondosus</name>
    <dbReference type="NCBI Taxonomy" id="5627"/>
    <lineage>
        <taxon>Eukaryota</taxon>
        <taxon>Fungi</taxon>
        <taxon>Dikarya</taxon>
        <taxon>Basidiomycota</taxon>
        <taxon>Agaricomycotina</taxon>
        <taxon>Agaricomycetes</taxon>
        <taxon>Polyporales</taxon>
        <taxon>Grifolaceae</taxon>
        <taxon>Grifola</taxon>
    </lineage>
</organism>
<keyword evidence="2" id="KW-0175">Coiled coil</keyword>
<dbReference type="PANTHER" id="PTHR30304:SF0">
    <property type="entry name" value="D-TAGATOSE-1,6-BISPHOSPHATE ALDOLASE SUBUNIT GATY-RELATED"/>
    <property type="match status" value="1"/>
</dbReference>
<comment type="function">
    <text evidence="1">Catalyzes the aldol condensation of dihydroxyacetone phosphate (DHAP or glycerone-phosphate) with glyceraldehyde 3-phosphate (G3P) to form fructose 1,6-bisphosphate (FBP) in gluconeogenesis and the reverse reaction in glycolysis.</text>
</comment>
<dbReference type="GO" id="GO:0004332">
    <property type="term" value="F:fructose-bisphosphate aldolase activity"/>
    <property type="evidence" value="ECO:0007669"/>
    <property type="project" value="UniProtKB-EC"/>
</dbReference>
<evidence type="ECO:0000313" key="3">
    <source>
        <dbReference type="EMBL" id="OBZ71689.1"/>
    </source>
</evidence>
<keyword evidence="1" id="KW-0862">Zinc</keyword>
<name>A0A1C7M5Q1_GRIFR</name>
<dbReference type="EC" id="4.1.2.13" evidence="1"/>
<gene>
    <name evidence="3" type="ORF">A0H81_08588</name>
</gene>
<keyword evidence="4" id="KW-1185">Reference proteome</keyword>
<dbReference type="GO" id="GO:0008270">
    <property type="term" value="F:zinc ion binding"/>
    <property type="evidence" value="ECO:0007669"/>
    <property type="project" value="UniProtKB-UniRule"/>
</dbReference>
<dbReference type="Proteomes" id="UP000092993">
    <property type="component" value="Unassembled WGS sequence"/>
</dbReference>
<dbReference type="GO" id="GO:0006096">
    <property type="term" value="P:glycolytic process"/>
    <property type="evidence" value="ECO:0007669"/>
    <property type="project" value="UniProtKB-UniPathway"/>
</dbReference>
<dbReference type="SUPFAM" id="SSF51569">
    <property type="entry name" value="Aldolase"/>
    <property type="match status" value="1"/>
</dbReference>
<dbReference type="Pfam" id="PF01116">
    <property type="entry name" value="F_bP_aldolase"/>
    <property type="match status" value="1"/>
</dbReference>
<dbReference type="PANTHER" id="PTHR30304">
    <property type="entry name" value="D-TAGATOSE-1,6-BISPHOSPHATE ALDOLASE"/>
    <property type="match status" value="1"/>
</dbReference>
<comment type="pathway">
    <text evidence="1">Carbohydrate degradation; glycolysis; D-glyceraldehyde 3-phosphate and glycerone phosphate from D-glucose: step 4/4.</text>
</comment>
<comment type="cofactor">
    <cofactor evidence="1">
        <name>Zn(2+)</name>
        <dbReference type="ChEBI" id="CHEBI:29105"/>
    </cofactor>
    <text evidence="1">Binds 2 Zn(2+) ions per subunit. One is catalytic and the other provides a structural contribution.</text>
</comment>
<evidence type="ECO:0000313" key="4">
    <source>
        <dbReference type="Proteomes" id="UP000092993"/>
    </source>
</evidence>
<accession>A0A1C7M5Q1</accession>
<evidence type="ECO:0000256" key="1">
    <source>
        <dbReference type="RuleBase" id="RU366023"/>
    </source>
</evidence>
<dbReference type="UniPathway" id="UPA00109">
    <property type="reaction ID" value="UER00183"/>
</dbReference>